<evidence type="ECO:0000256" key="1">
    <source>
        <dbReference type="ARBA" id="ARBA00023015"/>
    </source>
</evidence>
<evidence type="ECO:0000256" key="3">
    <source>
        <dbReference type="ARBA" id="ARBA00023163"/>
    </source>
</evidence>
<dbReference type="InterPro" id="IPR036388">
    <property type="entry name" value="WH-like_DNA-bd_sf"/>
</dbReference>
<dbReference type="AlphaFoldDB" id="A0A6M8HT51"/>
<gene>
    <name evidence="6" type="ORF">HN018_18140</name>
</gene>
<dbReference type="Pfam" id="PF01380">
    <property type="entry name" value="SIS"/>
    <property type="match status" value="1"/>
</dbReference>
<dbReference type="GO" id="GO:0003700">
    <property type="term" value="F:DNA-binding transcription factor activity"/>
    <property type="evidence" value="ECO:0007669"/>
    <property type="project" value="InterPro"/>
</dbReference>
<organism evidence="6 7">
    <name type="scientific">Lichenicola cladoniae</name>
    <dbReference type="NCBI Taxonomy" id="1484109"/>
    <lineage>
        <taxon>Bacteria</taxon>
        <taxon>Pseudomonadati</taxon>
        <taxon>Pseudomonadota</taxon>
        <taxon>Alphaproteobacteria</taxon>
        <taxon>Acetobacterales</taxon>
        <taxon>Acetobacteraceae</taxon>
        <taxon>Lichenicola</taxon>
    </lineage>
</organism>
<accession>A0A6M8HT51</accession>
<evidence type="ECO:0000259" key="5">
    <source>
        <dbReference type="PROSITE" id="PS51464"/>
    </source>
</evidence>
<dbReference type="InterPro" id="IPR046348">
    <property type="entry name" value="SIS_dom_sf"/>
</dbReference>
<dbReference type="KEGG" id="lck:HN018_18140"/>
<dbReference type="GO" id="GO:0097367">
    <property type="term" value="F:carbohydrate derivative binding"/>
    <property type="evidence" value="ECO:0007669"/>
    <property type="project" value="InterPro"/>
</dbReference>
<evidence type="ECO:0000259" key="4">
    <source>
        <dbReference type="PROSITE" id="PS51071"/>
    </source>
</evidence>
<dbReference type="SUPFAM" id="SSF46689">
    <property type="entry name" value="Homeodomain-like"/>
    <property type="match status" value="1"/>
</dbReference>
<dbReference type="GO" id="GO:1901135">
    <property type="term" value="P:carbohydrate derivative metabolic process"/>
    <property type="evidence" value="ECO:0007669"/>
    <property type="project" value="InterPro"/>
</dbReference>
<proteinExistence type="predicted"/>
<dbReference type="Gene3D" id="3.40.50.10490">
    <property type="entry name" value="Glucose-6-phosphate isomerase like protein, domain 1"/>
    <property type="match status" value="1"/>
</dbReference>
<dbReference type="Gene3D" id="1.10.10.10">
    <property type="entry name" value="Winged helix-like DNA-binding domain superfamily/Winged helix DNA-binding domain"/>
    <property type="match status" value="1"/>
</dbReference>
<dbReference type="PANTHER" id="PTHR30514:SF1">
    <property type="entry name" value="HTH-TYPE TRANSCRIPTIONAL REGULATOR HEXR-RELATED"/>
    <property type="match status" value="1"/>
</dbReference>
<feature type="domain" description="HTH rpiR-type" evidence="4">
    <location>
        <begin position="6"/>
        <end position="82"/>
    </location>
</feature>
<sequence length="284" mass="30880">MGEAPAHMLTAVAQARPGLSRAEMRLADVVLNQPEAVITMSMTDLKQMAAVSDPTIVRFCRRLGCVGYSEFKVRLAQGLAPQPPFSHQPITSRDTISEATAKLLANSVNAIRRFAEDLDPDAVEAAADRLVASSNTFLFALGLSETVAFDAEHKLFRLGIRCRLVLEAHRQALLAPTLRRGELIVFFSHSGDTRTLVSAAASARRGGASTVALTAPGSHLARACDIVVALPRYEHSELYTPLTARLNHFLVVNMLVVAVGLKQKREMPESLAALEPWLTEKFID</sequence>
<dbReference type="EMBL" id="CP053708">
    <property type="protein sequence ID" value="QKE91694.1"/>
    <property type="molecule type" value="Genomic_DNA"/>
</dbReference>
<keyword evidence="1" id="KW-0805">Transcription regulation</keyword>
<keyword evidence="2" id="KW-0238">DNA-binding</keyword>
<keyword evidence="7" id="KW-1185">Reference proteome</keyword>
<dbReference type="InterPro" id="IPR009057">
    <property type="entry name" value="Homeodomain-like_sf"/>
</dbReference>
<dbReference type="Proteomes" id="UP000500767">
    <property type="component" value="Chromosome"/>
</dbReference>
<dbReference type="GO" id="GO:0003677">
    <property type="term" value="F:DNA binding"/>
    <property type="evidence" value="ECO:0007669"/>
    <property type="project" value="UniProtKB-KW"/>
</dbReference>
<feature type="domain" description="SIS" evidence="5">
    <location>
        <begin position="126"/>
        <end position="266"/>
    </location>
</feature>
<name>A0A6M8HT51_9PROT</name>
<dbReference type="PROSITE" id="PS51464">
    <property type="entry name" value="SIS"/>
    <property type="match status" value="1"/>
</dbReference>
<protein>
    <submittedName>
        <fullName evidence="6">MurR/RpiR family transcriptional regulator</fullName>
    </submittedName>
</protein>
<dbReference type="InterPro" id="IPR000281">
    <property type="entry name" value="HTH_RpiR"/>
</dbReference>
<dbReference type="CDD" id="cd05013">
    <property type="entry name" value="SIS_RpiR"/>
    <property type="match status" value="1"/>
</dbReference>
<reference evidence="6 7" key="1">
    <citation type="journal article" date="2014" name="World J. Microbiol. Biotechnol.">
        <title>Biodiversity and physiological characteristics of Antarctic and Arctic lichens-associated bacteria.</title>
        <authorList>
            <person name="Lee Y.M."/>
            <person name="Kim E.H."/>
            <person name="Lee H.K."/>
            <person name="Hong S.G."/>
        </authorList>
    </citation>
    <scope>NUCLEOTIDE SEQUENCE [LARGE SCALE GENOMIC DNA]</scope>
    <source>
        <strain evidence="6 7">PAMC 26569</strain>
    </source>
</reference>
<evidence type="ECO:0000256" key="2">
    <source>
        <dbReference type="ARBA" id="ARBA00023125"/>
    </source>
</evidence>
<evidence type="ECO:0000313" key="6">
    <source>
        <dbReference type="EMBL" id="QKE91694.1"/>
    </source>
</evidence>
<dbReference type="InterPro" id="IPR035472">
    <property type="entry name" value="RpiR-like_SIS"/>
</dbReference>
<dbReference type="RefSeq" id="WP_171835312.1">
    <property type="nucleotide sequence ID" value="NZ_CP053708.1"/>
</dbReference>
<dbReference type="SUPFAM" id="SSF53697">
    <property type="entry name" value="SIS domain"/>
    <property type="match status" value="1"/>
</dbReference>
<dbReference type="PANTHER" id="PTHR30514">
    <property type="entry name" value="GLUCOKINASE"/>
    <property type="match status" value="1"/>
</dbReference>
<dbReference type="InterPro" id="IPR047640">
    <property type="entry name" value="RpiR-like"/>
</dbReference>
<dbReference type="Pfam" id="PF01418">
    <property type="entry name" value="HTH_6"/>
    <property type="match status" value="1"/>
</dbReference>
<dbReference type="PROSITE" id="PS51071">
    <property type="entry name" value="HTH_RPIR"/>
    <property type="match status" value="1"/>
</dbReference>
<keyword evidence="3" id="KW-0804">Transcription</keyword>
<dbReference type="InterPro" id="IPR001347">
    <property type="entry name" value="SIS_dom"/>
</dbReference>
<evidence type="ECO:0000313" key="7">
    <source>
        <dbReference type="Proteomes" id="UP000500767"/>
    </source>
</evidence>